<evidence type="ECO:0000256" key="4">
    <source>
        <dbReference type="ARBA" id="ARBA00022692"/>
    </source>
</evidence>
<feature type="transmembrane region" description="Helical" evidence="9">
    <location>
        <begin position="801"/>
        <end position="827"/>
    </location>
</feature>
<dbReference type="GO" id="GO:0005886">
    <property type="term" value="C:plasma membrane"/>
    <property type="evidence" value="ECO:0007669"/>
    <property type="project" value="UniProtKB-SubCell"/>
</dbReference>
<evidence type="ECO:0000256" key="1">
    <source>
        <dbReference type="ARBA" id="ARBA00004651"/>
    </source>
</evidence>
<dbReference type="SUPFAM" id="SSF82866">
    <property type="entry name" value="Multidrug efflux transporter AcrB transmembrane domain"/>
    <property type="match status" value="2"/>
</dbReference>
<feature type="transmembrane region" description="Helical" evidence="9">
    <location>
        <begin position="758"/>
        <end position="780"/>
    </location>
</feature>
<dbReference type="PROSITE" id="PS50156">
    <property type="entry name" value="SSD"/>
    <property type="match status" value="1"/>
</dbReference>
<feature type="compositionally biased region" description="Basic and acidic residues" evidence="8">
    <location>
        <begin position="932"/>
        <end position="948"/>
    </location>
</feature>
<evidence type="ECO:0000313" key="12">
    <source>
        <dbReference type="EMBL" id="SSX19173.1"/>
    </source>
</evidence>
<organism evidence="11">
    <name type="scientific">Culicoides sonorensis</name>
    <name type="common">Biting midge</name>
    <dbReference type="NCBI Taxonomy" id="179676"/>
    <lineage>
        <taxon>Eukaryota</taxon>
        <taxon>Metazoa</taxon>
        <taxon>Ecdysozoa</taxon>
        <taxon>Arthropoda</taxon>
        <taxon>Hexapoda</taxon>
        <taxon>Insecta</taxon>
        <taxon>Pterygota</taxon>
        <taxon>Neoptera</taxon>
        <taxon>Endopterygota</taxon>
        <taxon>Diptera</taxon>
        <taxon>Nematocera</taxon>
        <taxon>Chironomoidea</taxon>
        <taxon>Ceratopogonidae</taxon>
        <taxon>Ceratopogoninae</taxon>
        <taxon>Culicoides</taxon>
        <taxon>Monoculicoides</taxon>
    </lineage>
</organism>
<reference evidence="12" key="2">
    <citation type="submission" date="2018-07" db="EMBL/GenBank/DDBJ databases">
        <authorList>
            <person name="Quirk P.G."/>
            <person name="Krulwich T.A."/>
        </authorList>
    </citation>
    <scope>NUCLEOTIDE SEQUENCE</scope>
</reference>
<evidence type="ECO:0000256" key="5">
    <source>
        <dbReference type="ARBA" id="ARBA00022989"/>
    </source>
</evidence>
<proteinExistence type="inferred from homology"/>
<dbReference type="PANTHER" id="PTHR10796:SF92">
    <property type="entry name" value="PATCHED-RELATED, ISOFORM A"/>
    <property type="match status" value="1"/>
</dbReference>
<feature type="transmembrane region" description="Helical" evidence="9">
    <location>
        <begin position="373"/>
        <end position="396"/>
    </location>
</feature>
<dbReference type="EMBL" id="UFQT01000061">
    <property type="protein sequence ID" value="SSX19173.1"/>
    <property type="molecule type" value="Genomic_DNA"/>
</dbReference>
<comment type="subcellular location">
    <subcellularLocation>
        <location evidence="1">Cell membrane</location>
        <topology evidence="1">Multi-pass membrane protein</topology>
    </subcellularLocation>
</comment>
<feature type="transmembrane region" description="Helical" evidence="9">
    <location>
        <begin position="707"/>
        <end position="725"/>
    </location>
</feature>
<feature type="transmembrane region" description="Helical" evidence="9">
    <location>
        <begin position="270"/>
        <end position="294"/>
    </location>
</feature>
<evidence type="ECO:0000256" key="7">
    <source>
        <dbReference type="ARBA" id="ARBA00023180"/>
    </source>
</evidence>
<dbReference type="PANTHER" id="PTHR10796">
    <property type="entry name" value="PATCHED-RELATED"/>
    <property type="match status" value="1"/>
</dbReference>
<evidence type="ECO:0000256" key="8">
    <source>
        <dbReference type="SAM" id="MobiDB-lite"/>
    </source>
</evidence>
<feature type="transmembrane region" description="Helical" evidence="9">
    <location>
        <begin position="732"/>
        <end position="752"/>
    </location>
</feature>
<dbReference type="Pfam" id="PF02460">
    <property type="entry name" value="Patched"/>
    <property type="match status" value="1"/>
</dbReference>
<evidence type="ECO:0000256" key="6">
    <source>
        <dbReference type="ARBA" id="ARBA00023136"/>
    </source>
</evidence>
<keyword evidence="3" id="KW-1003">Cell membrane</keyword>
<keyword evidence="7" id="KW-0325">Glycoprotein</keyword>
<evidence type="ECO:0000256" key="2">
    <source>
        <dbReference type="ARBA" id="ARBA00005585"/>
    </source>
</evidence>
<dbReference type="InterPro" id="IPR000731">
    <property type="entry name" value="SSD"/>
</dbReference>
<feature type="region of interest" description="Disordered" evidence="8">
    <location>
        <begin position="911"/>
        <end position="963"/>
    </location>
</feature>
<dbReference type="EMBL" id="UFQS01000061">
    <property type="protein sequence ID" value="SSW98787.1"/>
    <property type="molecule type" value="Genomic_DNA"/>
</dbReference>
<evidence type="ECO:0000256" key="3">
    <source>
        <dbReference type="ARBA" id="ARBA00022475"/>
    </source>
</evidence>
<accession>A0A336K2U8</accession>
<feature type="domain" description="SSD" evidence="10">
    <location>
        <begin position="269"/>
        <end position="427"/>
    </location>
</feature>
<dbReference type="AlphaFoldDB" id="A0A336K2U8"/>
<dbReference type="Gene3D" id="1.20.1640.10">
    <property type="entry name" value="Multidrug efflux transporter AcrB transmembrane domain"/>
    <property type="match status" value="2"/>
</dbReference>
<feature type="compositionally biased region" description="Polar residues" evidence="8">
    <location>
        <begin position="1005"/>
        <end position="1019"/>
    </location>
</feature>
<dbReference type="FunFam" id="1.20.1640.10:FF:000028">
    <property type="entry name" value="PaTched Related family"/>
    <property type="match status" value="1"/>
</dbReference>
<feature type="region of interest" description="Disordered" evidence="8">
    <location>
        <begin position="994"/>
        <end position="1090"/>
    </location>
</feature>
<keyword evidence="5 9" id="KW-1133">Transmembrane helix</keyword>
<evidence type="ECO:0000313" key="11">
    <source>
        <dbReference type="EMBL" id="SSW98787.1"/>
    </source>
</evidence>
<feature type="transmembrane region" description="Helical" evidence="9">
    <location>
        <begin position="332"/>
        <end position="353"/>
    </location>
</feature>
<comment type="similarity">
    <text evidence="2">Belongs to the patched family.</text>
</comment>
<dbReference type="FunFam" id="1.20.1640.10:FF:000013">
    <property type="entry name" value="PaTched Related family"/>
    <property type="match status" value="1"/>
</dbReference>
<dbReference type="InterPro" id="IPR003392">
    <property type="entry name" value="PTHD_SSD"/>
</dbReference>
<keyword evidence="6 9" id="KW-0472">Membrane</keyword>
<evidence type="ECO:0000259" key="10">
    <source>
        <dbReference type="PROSITE" id="PS50156"/>
    </source>
</evidence>
<feature type="compositionally biased region" description="Polar residues" evidence="8">
    <location>
        <begin position="1067"/>
        <end position="1079"/>
    </location>
</feature>
<dbReference type="GO" id="GO:0030659">
    <property type="term" value="C:cytoplasmic vesicle membrane"/>
    <property type="evidence" value="ECO:0007669"/>
    <property type="project" value="TreeGrafter"/>
</dbReference>
<feature type="compositionally biased region" description="Polar residues" evidence="8">
    <location>
        <begin position="952"/>
        <end position="962"/>
    </location>
</feature>
<feature type="transmembrane region" description="Helical" evidence="9">
    <location>
        <begin position="833"/>
        <end position="856"/>
    </location>
</feature>
<dbReference type="OMA" id="THSNPIE"/>
<gene>
    <name evidence="11" type="primary">CSON012787</name>
</gene>
<dbReference type="InterPro" id="IPR051697">
    <property type="entry name" value="Patched_domain-protein"/>
</dbReference>
<name>A0A336K2U8_CULSO</name>
<feature type="transmembrane region" description="Helical" evidence="9">
    <location>
        <begin position="499"/>
        <end position="520"/>
    </location>
</feature>
<keyword evidence="4 9" id="KW-0812">Transmembrane</keyword>
<feature type="transmembrane region" description="Helical" evidence="9">
    <location>
        <begin position="677"/>
        <end position="695"/>
    </location>
</feature>
<evidence type="ECO:0000256" key="9">
    <source>
        <dbReference type="SAM" id="Phobius"/>
    </source>
</evidence>
<dbReference type="VEuPathDB" id="VectorBase:CSON012787"/>
<feature type="transmembrane region" description="Helical" evidence="9">
    <location>
        <begin position="28"/>
        <end position="45"/>
    </location>
</feature>
<feature type="transmembrane region" description="Helical" evidence="9">
    <location>
        <begin position="408"/>
        <end position="430"/>
    </location>
</feature>
<feature type="transmembrane region" description="Helical" evidence="9">
    <location>
        <begin position="300"/>
        <end position="325"/>
    </location>
</feature>
<sequence>MACGISCVDNTLNRLFKKLGVFIGRHPGYFLIVPVLLALLCMTGFQQIKYEIDPEYLFSPIRGEGKTERAVVEEFFKVNYTHRFNVGRITRPGRFGRVIIVSKDSDSNLLRREVFDELRELDEIIQNTTATYDGEEFTYRDACAKWENECYFNDILNLDHIIDDVESGTLNLTWPIMFNPVTWDAHTFPVYFGGTQVSEDNMIVSVPSLQLVYFVTADTKRQDERGAAWEEAFLEIMGHYEDNNLFKHISIARFASRTLDHELEKNTKSVVPYFSSTFLLITLFSIITCMMGDVVRSKPWLGLMGNVSAVMATAAGFGLAMYLGIEFIGINLAAPFLMIGIGIDDTFVMLAAWRRTSVKLPVPERMGHMMSEAAVSITITSITDMISFWIGVVSPFQSVRIFCTYSGLAVAFTYLWHITFFAGCMAVSGYREKKNLHAIFHCKIMPESVAIKEKKSWIYRKFWTGGINRDDPDNPIDNKEHMLMAFFKDYVASFLNKGWVKALVILIFCAYLGGACYGLTNIKEGLERRKLSKDGSYSIEFFDREDAYYREFPYRIQVVVTGDLNYSDPITQMQIEIVMQQLENTSYVTSPLYSESWLRSFLSYVERNNDYLNITLDSEQDFIDALKEYWLFPANPFSLDVKLNENGTRILASRFMVQAINITDTNHEKEMLHDLRAICKAAPINITIFNPYFVFFDQFELVRPTALQAMIIGAIIMMIISFIFIPNFMCSLWVAFSIVSIELGVAGYMSLWDVNLDSISMINLIMCIGFSVDFTAHICYTYMSSKAKHSDERVREALYSLGLPIVQGSCSTLLGCIALIIANSYIFLVFFKMIFLVIFFGAMHGLFLLPVLLSLFDPSNAGDEDEKDSNLSALEKNHPFYLPHPTLALTNYGSKTFLNAPYKTYMEEKDLGLGTSGEDSSESSSSKSQRRQALEDETTRRRYQEGWRRSSSHNLNTSNPNHFQPILDLYGYESERMWKSKRFVYDTEQERQKSLHNTYRRQSDDSNLTCDDSPTTPSKHYNEHNRRKKSHDSDERPQRKKHNEGGLYKQNPHRTNSQHNLYRPHKSTSQQNLHQTSNHQLKHMGDIRFD</sequence>
<reference evidence="11" key="1">
    <citation type="submission" date="2018-04" db="EMBL/GenBank/DDBJ databases">
        <authorList>
            <person name="Go L.Y."/>
            <person name="Mitchell J.A."/>
        </authorList>
    </citation>
    <scope>NUCLEOTIDE SEQUENCE</scope>
    <source>
        <tissue evidence="11">Whole organism</tissue>
    </source>
</reference>
<protein>
    <submittedName>
        <fullName evidence="11">CSON012787 protein</fullName>
    </submittedName>
</protein>
<feature type="compositionally biased region" description="Low complexity" evidence="8">
    <location>
        <begin position="916"/>
        <end position="927"/>
    </location>
</feature>